<proteinExistence type="predicted"/>
<keyword evidence="4" id="KW-1185">Reference proteome</keyword>
<dbReference type="GO" id="GO:0045814">
    <property type="term" value="P:negative regulation of gene expression, epigenetic"/>
    <property type="evidence" value="ECO:0007669"/>
    <property type="project" value="TreeGrafter"/>
</dbReference>
<dbReference type="EMBL" id="JAFJMO010000008">
    <property type="protein sequence ID" value="KAJ8269785.1"/>
    <property type="molecule type" value="Genomic_DNA"/>
</dbReference>
<feature type="domain" description="Periphilin-1 C-terminal" evidence="2">
    <location>
        <begin position="297"/>
        <end position="373"/>
    </location>
</feature>
<evidence type="ECO:0000259" key="2">
    <source>
        <dbReference type="Pfam" id="PF25234"/>
    </source>
</evidence>
<dbReference type="InterPro" id="IPR057603">
    <property type="entry name" value="Periphilin-1_C"/>
</dbReference>
<feature type="compositionally biased region" description="Basic and acidic residues" evidence="1">
    <location>
        <begin position="252"/>
        <end position="266"/>
    </location>
</feature>
<protein>
    <recommendedName>
        <fullName evidence="2">Periphilin-1 C-terminal domain-containing protein</fullName>
    </recommendedName>
</protein>
<feature type="compositionally biased region" description="Low complexity" evidence="1">
    <location>
        <begin position="216"/>
        <end position="231"/>
    </location>
</feature>
<dbReference type="GO" id="GO:0045892">
    <property type="term" value="P:negative regulation of DNA-templated transcription"/>
    <property type="evidence" value="ECO:0007669"/>
    <property type="project" value="InterPro"/>
</dbReference>
<dbReference type="PANTHER" id="PTHR15836">
    <property type="entry name" value="PERIPHILIN 1"/>
    <property type="match status" value="1"/>
</dbReference>
<dbReference type="GO" id="GO:0097355">
    <property type="term" value="P:protein localization to heterochromatin"/>
    <property type="evidence" value="ECO:0007669"/>
    <property type="project" value="TreeGrafter"/>
</dbReference>
<feature type="region of interest" description="Disordered" evidence="1">
    <location>
        <begin position="42"/>
        <end position="146"/>
    </location>
</feature>
<evidence type="ECO:0000256" key="1">
    <source>
        <dbReference type="SAM" id="MobiDB-lite"/>
    </source>
</evidence>
<dbReference type="InterPro" id="IPR028851">
    <property type="entry name" value="Pphln1"/>
</dbReference>
<feature type="compositionally biased region" description="Low complexity" evidence="1">
    <location>
        <begin position="179"/>
        <end position="189"/>
    </location>
</feature>
<feature type="compositionally biased region" description="Basic and acidic residues" evidence="1">
    <location>
        <begin position="42"/>
        <end position="62"/>
    </location>
</feature>
<evidence type="ECO:0000313" key="4">
    <source>
        <dbReference type="Proteomes" id="UP001152803"/>
    </source>
</evidence>
<feature type="compositionally biased region" description="Low complexity" evidence="1">
    <location>
        <begin position="124"/>
        <end position="135"/>
    </location>
</feature>
<gene>
    <name evidence="3" type="ORF">COCON_G00123920</name>
</gene>
<dbReference type="OrthoDB" id="8933311at2759"/>
<dbReference type="Proteomes" id="UP001152803">
    <property type="component" value="Unassembled WGS sequence"/>
</dbReference>
<dbReference type="AlphaFoldDB" id="A0A9Q1HYE0"/>
<dbReference type="GO" id="GO:0005654">
    <property type="term" value="C:nucleoplasm"/>
    <property type="evidence" value="ECO:0007669"/>
    <property type="project" value="TreeGrafter"/>
</dbReference>
<evidence type="ECO:0000313" key="3">
    <source>
        <dbReference type="EMBL" id="KAJ8269785.1"/>
    </source>
</evidence>
<dbReference type="PANTHER" id="PTHR15836:SF4">
    <property type="entry name" value="PERIPHILIN-1"/>
    <property type="match status" value="1"/>
</dbReference>
<comment type="caution">
    <text evidence="3">The sequence shown here is derived from an EMBL/GenBank/DDBJ whole genome shotgun (WGS) entry which is preliminary data.</text>
</comment>
<sequence length="381" mass="43060">MHEDTRYQRMTYRRDRSIRAAYDEQFHPEREIPYTRVANMGERRGEFNRPEEDYHRDFDYDGPRYYPNGGPRNYHGDEHRGYHDNSQFGNVRRNGPPSRREEGYHYYRGAREDVQGGRPEFRPSARAGPSGSARAQGFGPGPRSLAAVVPEAADDSLMQAILNLDRGDEREQFRRKGSRSGSSVSNRSFSPEKKGLSLPKLHKSGKERAPGQPVTSSRDGSPQSSVSVSKVSVEKPSRPVEPPLPDPPLPEPQREKAGETQERPSEESETPALFEEIPGLEGDQEELPPGKDDAAKALDTLQERRSKAIAAKAREIEQVFRQDCETFGMVVKMLVAKDPALEGQLQTPLRENLGEIQQRCLEDLRHFISELDEVLQPERSG</sequence>
<feature type="compositionally biased region" description="Basic and acidic residues" evidence="1">
    <location>
        <begin position="165"/>
        <end position="174"/>
    </location>
</feature>
<feature type="compositionally biased region" description="Basic and acidic residues" evidence="1">
    <location>
        <begin position="98"/>
        <end position="123"/>
    </location>
</feature>
<dbReference type="CDD" id="cd22896">
    <property type="entry name" value="periphilin-like"/>
    <property type="match status" value="1"/>
</dbReference>
<feature type="compositionally biased region" description="Basic and acidic residues" evidence="1">
    <location>
        <begin position="74"/>
        <end position="83"/>
    </location>
</feature>
<name>A0A9Q1HYE0_CONCO</name>
<dbReference type="Pfam" id="PF25234">
    <property type="entry name" value="Periphilin_C"/>
    <property type="match status" value="1"/>
</dbReference>
<accession>A0A9Q1HYE0</accession>
<feature type="compositionally biased region" description="Pro residues" evidence="1">
    <location>
        <begin position="239"/>
        <end position="251"/>
    </location>
</feature>
<reference evidence="3" key="1">
    <citation type="journal article" date="2023" name="Science">
        <title>Genome structures resolve the early diversification of teleost fishes.</title>
        <authorList>
            <person name="Parey E."/>
            <person name="Louis A."/>
            <person name="Montfort J."/>
            <person name="Bouchez O."/>
            <person name="Roques C."/>
            <person name="Iampietro C."/>
            <person name="Lluch J."/>
            <person name="Castinel A."/>
            <person name="Donnadieu C."/>
            <person name="Desvignes T."/>
            <person name="Floi Bucao C."/>
            <person name="Jouanno E."/>
            <person name="Wen M."/>
            <person name="Mejri S."/>
            <person name="Dirks R."/>
            <person name="Jansen H."/>
            <person name="Henkel C."/>
            <person name="Chen W.J."/>
            <person name="Zahm M."/>
            <person name="Cabau C."/>
            <person name="Klopp C."/>
            <person name="Thompson A.W."/>
            <person name="Robinson-Rechavi M."/>
            <person name="Braasch I."/>
            <person name="Lecointre G."/>
            <person name="Bobe J."/>
            <person name="Postlethwait J.H."/>
            <person name="Berthelot C."/>
            <person name="Roest Crollius H."/>
            <person name="Guiguen Y."/>
        </authorList>
    </citation>
    <scope>NUCLEOTIDE SEQUENCE</scope>
    <source>
        <strain evidence="3">Concon-B</strain>
    </source>
</reference>
<feature type="region of interest" description="Disordered" evidence="1">
    <location>
        <begin position="164"/>
        <end position="293"/>
    </location>
</feature>
<organism evidence="3 4">
    <name type="scientific">Conger conger</name>
    <name type="common">Conger eel</name>
    <name type="synonym">Muraena conger</name>
    <dbReference type="NCBI Taxonomy" id="82655"/>
    <lineage>
        <taxon>Eukaryota</taxon>
        <taxon>Metazoa</taxon>
        <taxon>Chordata</taxon>
        <taxon>Craniata</taxon>
        <taxon>Vertebrata</taxon>
        <taxon>Euteleostomi</taxon>
        <taxon>Actinopterygii</taxon>
        <taxon>Neopterygii</taxon>
        <taxon>Teleostei</taxon>
        <taxon>Anguilliformes</taxon>
        <taxon>Congridae</taxon>
        <taxon>Conger</taxon>
    </lineage>
</organism>